<keyword evidence="2" id="KW-1185">Reference proteome</keyword>
<sequence length="217" mass="23896">MFAMVDDSLIPCALIPCGLALQKLTASKAGGRRTVSVRSARRLGPASPLSRGRWLPILAQFKPIRRSLRRPRAAAHKTLTARHNDRSFAVDTWIADDVLHLPMRSLERGQDEINIDDSSDFRTEESRRPFAALSIEVGHSERYHIEQKEYMARVIGTVQQEAVALVPGGIGHDVADRQANESRTSVAALARRWTSGLFSLAASRFRAPMRSGSAATG</sequence>
<name>A0A939FZ51_9HYPH</name>
<protein>
    <submittedName>
        <fullName evidence="1">Uncharacterized protein</fullName>
    </submittedName>
</protein>
<dbReference type="RefSeq" id="WP_207259078.1">
    <property type="nucleotide sequence ID" value="NZ_JAFMPP010000016.1"/>
</dbReference>
<dbReference type="EMBL" id="JAFMPP010000016">
    <property type="protein sequence ID" value="MBO0664167.1"/>
    <property type="molecule type" value="Genomic_DNA"/>
</dbReference>
<accession>A0A939FZ51</accession>
<reference evidence="1" key="1">
    <citation type="submission" date="2021-03" db="EMBL/GenBank/DDBJ databases">
        <title>Whole genome sequence of Jiella sp. CQZ9-1.</title>
        <authorList>
            <person name="Tuo L."/>
        </authorList>
    </citation>
    <scope>NUCLEOTIDE SEQUENCE</scope>
    <source>
        <strain evidence="1">CQZ9-1</strain>
    </source>
</reference>
<evidence type="ECO:0000313" key="2">
    <source>
        <dbReference type="Proteomes" id="UP000664122"/>
    </source>
</evidence>
<dbReference type="AlphaFoldDB" id="A0A939FZ51"/>
<dbReference type="Proteomes" id="UP000664122">
    <property type="component" value="Unassembled WGS sequence"/>
</dbReference>
<proteinExistence type="predicted"/>
<gene>
    <name evidence="1" type="ORF">J1C48_16430</name>
</gene>
<comment type="caution">
    <text evidence="1">The sequence shown here is derived from an EMBL/GenBank/DDBJ whole genome shotgun (WGS) entry which is preliminary data.</text>
</comment>
<evidence type="ECO:0000313" key="1">
    <source>
        <dbReference type="EMBL" id="MBO0664167.1"/>
    </source>
</evidence>
<organism evidence="1 2">
    <name type="scientific">Jiella flava</name>
    <dbReference type="NCBI Taxonomy" id="2816857"/>
    <lineage>
        <taxon>Bacteria</taxon>
        <taxon>Pseudomonadati</taxon>
        <taxon>Pseudomonadota</taxon>
        <taxon>Alphaproteobacteria</taxon>
        <taxon>Hyphomicrobiales</taxon>
        <taxon>Aurantimonadaceae</taxon>
        <taxon>Jiella</taxon>
    </lineage>
</organism>